<evidence type="ECO:0000313" key="3">
    <source>
        <dbReference type="Proteomes" id="UP000480122"/>
    </source>
</evidence>
<dbReference type="InterPro" id="IPR036388">
    <property type="entry name" value="WH-like_DNA-bd_sf"/>
</dbReference>
<dbReference type="Proteomes" id="UP000480122">
    <property type="component" value="Unassembled WGS sequence"/>
</dbReference>
<dbReference type="InterPro" id="IPR036390">
    <property type="entry name" value="WH_DNA-bd_sf"/>
</dbReference>
<dbReference type="Gene3D" id="3.30.420.40">
    <property type="match status" value="2"/>
</dbReference>
<proteinExistence type="inferred from homology"/>
<organism evidence="2 3">
    <name type="scientific">Agromyces luteolus</name>
    <dbReference type="NCBI Taxonomy" id="88373"/>
    <lineage>
        <taxon>Bacteria</taxon>
        <taxon>Bacillati</taxon>
        <taxon>Actinomycetota</taxon>
        <taxon>Actinomycetes</taxon>
        <taxon>Micrococcales</taxon>
        <taxon>Microbacteriaceae</taxon>
        <taxon>Agromyces</taxon>
    </lineage>
</organism>
<dbReference type="InterPro" id="IPR000600">
    <property type="entry name" value="ROK"/>
</dbReference>
<dbReference type="Pfam" id="PF00480">
    <property type="entry name" value="ROK"/>
    <property type="match status" value="1"/>
</dbReference>
<dbReference type="InterPro" id="IPR043129">
    <property type="entry name" value="ATPase_NBD"/>
</dbReference>
<dbReference type="EMBL" id="WODA01000023">
    <property type="protein sequence ID" value="MUN07939.1"/>
    <property type="molecule type" value="Genomic_DNA"/>
</dbReference>
<evidence type="ECO:0000313" key="2">
    <source>
        <dbReference type="EMBL" id="MUN07939.1"/>
    </source>
</evidence>
<gene>
    <name evidence="2" type="ORF">GLX25_12540</name>
</gene>
<reference evidence="2 3" key="1">
    <citation type="submission" date="2019-11" db="EMBL/GenBank/DDBJ databases">
        <title>Agromyces kandeliae sp. nov., isolated from mangrove soil.</title>
        <authorList>
            <person name="Wang R."/>
        </authorList>
    </citation>
    <scope>NUCLEOTIDE SEQUENCE [LARGE SCALE GENOMIC DNA]</scope>
    <source>
        <strain evidence="2 3">JCM 11431</strain>
    </source>
</reference>
<dbReference type="AlphaFoldDB" id="A0A7C9LX59"/>
<keyword evidence="3" id="KW-1185">Reference proteome</keyword>
<evidence type="ECO:0000256" key="1">
    <source>
        <dbReference type="ARBA" id="ARBA00006479"/>
    </source>
</evidence>
<comment type="caution">
    <text evidence="2">The sequence shown here is derived from an EMBL/GenBank/DDBJ whole genome shotgun (WGS) entry which is preliminary data.</text>
</comment>
<name>A0A7C9LX59_9MICO</name>
<dbReference type="SUPFAM" id="SSF53067">
    <property type="entry name" value="Actin-like ATPase domain"/>
    <property type="match status" value="1"/>
</dbReference>
<comment type="similarity">
    <text evidence="1">Belongs to the ROK (NagC/XylR) family.</text>
</comment>
<dbReference type="OrthoDB" id="3523179at2"/>
<protein>
    <submittedName>
        <fullName evidence="2">ROK family protein</fullName>
    </submittedName>
</protein>
<dbReference type="SUPFAM" id="SSF46785">
    <property type="entry name" value="Winged helix' DNA-binding domain"/>
    <property type="match status" value="1"/>
</dbReference>
<sequence length="426" mass="44205">MTEGSGKVKGMGENDVATSPQVLRRVNARRVLEHAWQTGAFTAADVMTETGLTRSTVIGLCDELVRMGWLTELEDARTFGTYTKGRPARRYSLRERAAVVVALDAGYDHVSATVADLRGTPLARRTASIAAAGPGRTERLADAAARRSLARTTVDEARRAAGVAAEDVVAIAIAVPAPVDADGTSPAEHWFWNLTNPGYAELFGGDAEIVVVENDANLAAIAERSAPGGGGRDVDSFIALIVGEGLGAGLMIDGRLVRGRRGGAGELRFLDHVEGVGSADGLALLARRWATEAVRSGAGAGADSALERLDPGSIDETQVGAAALEGDPVALEIVDRLAARLARICLVLGDLLDVDRIIVSGDASRSLPMVIDAAARVIEGSDDPSAPELRTSTLGEGCVTAGAIEHALAAVRARALDLRPSTRGAA</sequence>
<dbReference type="PANTHER" id="PTHR18964:SF149">
    <property type="entry name" value="BIFUNCTIONAL UDP-N-ACETYLGLUCOSAMINE 2-EPIMERASE_N-ACETYLMANNOSAMINE KINASE"/>
    <property type="match status" value="1"/>
</dbReference>
<dbReference type="Gene3D" id="1.10.10.10">
    <property type="entry name" value="Winged helix-like DNA-binding domain superfamily/Winged helix DNA-binding domain"/>
    <property type="match status" value="1"/>
</dbReference>
<accession>A0A7C9LX59</accession>
<dbReference type="RefSeq" id="WP_155842786.1">
    <property type="nucleotide sequence ID" value="NZ_BAAAIA010000001.1"/>
</dbReference>
<dbReference type="PANTHER" id="PTHR18964">
    <property type="entry name" value="ROK (REPRESSOR, ORF, KINASE) FAMILY"/>
    <property type="match status" value="1"/>
</dbReference>